<dbReference type="SUPFAM" id="SSF56672">
    <property type="entry name" value="DNA/RNA polymerases"/>
    <property type="match status" value="1"/>
</dbReference>
<organism evidence="19 20">
    <name type="scientific">Cannabis sativa</name>
    <name type="common">Hemp</name>
    <name type="synonym">Marijuana</name>
    <dbReference type="NCBI Taxonomy" id="3483"/>
    <lineage>
        <taxon>Eukaryota</taxon>
        <taxon>Viridiplantae</taxon>
        <taxon>Streptophyta</taxon>
        <taxon>Embryophyta</taxon>
        <taxon>Tracheophyta</taxon>
        <taxon>Spermatophyta</taxon>
        <taxon>Magnoliopsida</taxon>
        <taxon>eudicotyledons</taxon>
        <taxon>Gunneridae</taxon>
        <taxon>Pentapetalae</taxon>
        <taxon>rosids</taxon>
        <taxon>fabids</taxon>
        <taxon>Rosales</taxon>
        <taxon>Cannabaceae</taxon>
        <taxon>Cannabis</taxon>
    </lineage>
</organism>
<proteinExistence type="inferred from homology"/>
<dbReference type="PANTHER" id="PTHR33116:SF86">
    <property type="entry name" value="REVERSE TRANSCRIPTASE DOMAIN-CONTAINING PROTEIN"/>
    <property type="match status" value="1"/>
</dbReference>
<dbReference type="InterPro" id="IPR002474">
    <property type="entry name" value="CarbamoylP_synth_ssu_N"/>
</dbReference>
<dbReference type="Pfam" id="PF14111">
    <property type="entry name" value="DUF4283"/>
    <property type="match status" value="1"/>
</dbReference>
<keyword evidence="7" id="KW-0028">Amino-acid biosynthesis</keyword>
<dbReference type="InterPro" id="IPR036480">
    <property type="entry name" value="CarbP_synth_ssu_N_sf"/>
</dbReference>
<evidence type="ECO:0000256" key="15">
    <source>
        <dbReference type="ARBA" id="ARBA00074572"/>
    </source>
</evidence>
<dbReference type="GO" id="GO:0006221">
    <property type="term" value="P:pyrimidine nucleotide biosynthetic process"/>
    <property type="evidence" value="ECO:0007669"/>
    <property type="project" value="UniProtKB-KW"/>
</dbReference>
<dbReference type="InterPro" id="IPR000477">
    <property type="entry name" value="RT_dom"/>
</dbReference>
<dbReference type="NCBIfam" id="NF009475">
    <property type="entry name" value="PRK12838.1"/>
    <property type="match status" value="1"/>
</dbReference>
<comment type="similarity">
    <text evidence="3">Belongs to the CarA family.</text>
</comment>
<comment type="pathway">
    <text evidence="2">Amino-acid biosynthesis; L-arginine biosynthesis; carbamoyl phosphate from bicarbonate: step 1/1.</text>
</comment>
<dbReference type="EnsemblPlants" id="evm.model.04.1927">
    <property type="protein sequence ID" value="cds.evm.model.04.1927"/>
    <property type="gene ID" value="evm.TU.04.1927"/>
</dbReference>
<dbReference type="Proteomes" id="UP000596661">
    <property type="component" value="Chromosome 4"/>
</dbReference>
<dbReference type="GO" id="GO:0006541">
    <property type="term" value="P:glutamine metabolic process"/>
    <property type="evidence" value="ECO:0007669"/>
    <property type="project" value="InterPro"/>
</dbReference>
<sequence length="1981" mass="223001">MATAGAAMCFTLSKPSTGLFPNSFSSSSNSSRFRVFTVKCSADISAPERPWKVSDARLVLEDGSVWKAKSFGASGTQVGEVVFNTSLTGYQEILTDPSYAGQFVLMTNPHIGNTGVNFDDEESTQCFLGGLVIRSLSISTSNWRCKETLGDYLAERNIMGIYDVDTRAITRRLREDGSLIGVLSTEKSKTDEELLQMSRSWDIVGIDLISGVSCKAPYEWVDETNSEWAFNSSRDGEAFRVVAYDFGIKHNILKRLASYGCNITVVPSTWPASEVLKLNPDGVLFSNGPGDPSAVPYAVETVKEIIGKVPVFGICMGHQLLGQALGGKTFKMKFGHHGGNHPVRNLRSGHVEISAQNHNYAVDPASLPEGVEVTHVNLNDGSCAGLAYPAKNIMSLQYHPEASPGPHDSDNGERQYDIIQGDEDDEGGIIYESGEKELSDFDDRWCVVGKFLTDRTLDVLAMQNKMASLWRPGRGLYVKELDQNLYLFQFYHDVDIDRVIEGSPWTVDRVPLVFSRLKENEAPRSVILNKLDFWIQLHGMSTGFMSAKVVRDIGNYIGKFVEADKNNFMGIWRDYLRVRVTVRVDLPLKRRMRLEQKGGEFCYANFKYEDLPTFCFICGILGHSEKFCPRLFDTPQHLIRKPYSIDLKAMPRRRQHTIGSKWLRQGLAIKGGVDTANSSGGGQAVDSTTPGSSSGNHSNGTTNQEANFVGFNGLKSCEDRGNKYHIAPVGRFEANPIGSHDNRNVIEDESGVDGDLMILDSKRKRLENSDDPPRIMNVLSWNCRGLGNQRTIQFLKEIVSHKKPNFIFLCETKCDKNRIAYVGRYLQFEGVFSVEAQGRSGGLALLWKNKEECTVVGFSQHYIDAMVDIEGSVNWRLTGFYGEPKRCQREDSWNLLRSLFKPNVALWCVIGDLNNVLSQSDKRGGNIYPRRLIEGFEQTLQACDLFDMELVGHPFTWEKGRGTANWIECRLDRALVSSAWFQNFPNARLVNLEISPSDHSPLLLEFVLPDISAPTRRFRFENAWLKEPLCHEIVKDCWSTPGVADIESKIMLCSEKLAIWGKEITGNFKKRIGVCRKELKSLKNKQDPASISRYAEVKKQLFLILDQKEAFWKQRAKQFWLKEGDHNSKYFHRAASNRRSFNQISKLQDNDGIWRDWESGLSSVVVSYFSDLFTTTGADCDDIVNCISNKVTPQMNETLLAPVCEDEVKKAIFDMHPDKCPGPDGMTPAFFQKCWEVVKKDVIAVVENFFQSGMFTPNGGDANVVMIPKKKVPVNMGDLRPIALCNVLYKVITKVMANRMKSFMDSIVSESQSAFIPGRLISDNILVSFEILHYLKRKRKGKEGFMALKLDLSKAYDRIEWDFLKKIMLKLGFANEWVQLVMSCVSSAKYNFTHGGREMGPVIPSRGIRQGDPLSPYLFIICAEGLSSLIKNYEVKGWIHGCKVANGAPRVTHMLFADDSYLYCKATIQEAVRIRDLLSKFERASGQKVNLGKSSIFYSLNTELHWQTSINALLQMTTADDRSMYLGLPSTMGRNKSAVLGYLKDRVRKKFQGWDSKVLSRAGKEVLIKAVAQSLPSYAMNVFLLPLEISRDIESSMAGFWWKGSKNGNKGIPWMSWDRMCLPKDNGGMGFRNLRDFNLALLGKQGWRFLTRSDSLASRVFKARYFPNGSYLSASLGSNPSYVWRSVWEAQSLVRSGVRWCIGNGSLINILKEPWLPDPDFPFVTSTHSALTTSKVCNLFNDQGNDWDVDILNDLFDSRDRQLILQTPISAATSSDMVYWTKESTGIYTVSSGYQLQQALKGRNGTIDSTGFWRDLWSLKVPPKVKNLMWRACSNCLPTLVQLAMKKVAVNTSCPLCNVESESICHSLVLCRELKQIWDRVGIGTSQTAGGSFLDCFLDQWRYAQKTPIESSWTGLQYHDGNEHWVKPQYNSIKINIDAALFEGQNRFGLSLVVRDHNGFLLQGQTKLHLWEHRLTGIAKL</sequence>
<dbReference type="SUPFAM" id="SSF52317">
    <property type="entry name" value="Class I glutamine amidotransferase-like"/>
    <property type="match status" value="1"/>
</dbReference>
<keyword evidence="9" id="KW-0067">ATP-binding</keyword>
<evidence type="ECO:0000256" key="14">
    <source>
        <dbReference type="ARBA" id="ARBA00049285"/>
    </source>
</evidence>
<dbReference type="Pfam" id="PF00078">
    <property type="entry name" value="RVT_1"/>
    <property type="match status" value="1"/>
</dbReference>
<evidence type="ECO:0000313" key="20">
    <source>
        <dbReference type="Proteomes" id="UP000596661"/>
    </source>
</evidence>
<dbReference type="InterPro" id="IPR006274">
    <property type="entry name" value="CarbamoylP_synth_ssu"/>
</dbReference>
<dbReference type="InterPro" id="IPR043502">
    <property type="entry name" value="DNA/RNA_pol_sf"/>
</dbReference>
<dbReference type="Pfam" id="PF03372">
    <property type="entry name" value="Exo_endo_phos"/>
    <property type="match status" value="1"/>
</dbReference>
<evidence type="ECO:0000256" key="12">
    <source>
        <dbReference type="ARBA" id="ARBA00043861"/>
    </source>
</evidence>
<accession>A0A803PF30</accession>
<evidence type="ECO:0000256" key="16">
    <source>
        <dbReference type="ARBA" id="ARBA00083899"/>
    </source>
</evidence>
<dbReference type="FunFam" id="3.50.30.20:FF:000001">
    <property type="entry name" value="Carbamoyl-phosphate synthase small chain"/>
    <property type="match status" value="1"/>
</dbReference>
<feature type="domain" description="Reverse transcriptase" evidence="18">
    <location>
        <begin position="1248"/>
        <end position="1530"/>
    </location>
</feature>
<feature type="region of interest" description="Disordered" evidence="17">
    <location>
        <begin position="673"/>
        <end position="705"/>
    </location>
</feature>
<dbReference type="FunFam" id="3.40.50.880:FF:000034">
    <property type="entry name" value="carbamoyl-phosphate synthase small chain, chloroplastic"/>
    <property type="match status" value="1"/>
</dbReference>
<evidence type="ECO:0000256" key="9">
    <source>
        <dbReference type="ARBA" id="ARBA00022840"/>
    </source>
</evidence>
<dbReference type="SUPFAM" id="SSF56219">
    <property type="entry name" value="DNase I-like"/>
    <property type="match status" value="1"/>
</dbReference>
<name>A0A803PF30_CANSA</name>
<dbReference type="PROSITE" id="PS51273">
    <property type="entry name" value="GATASE_TYPE_1"/>
    <property type="match status" value="1"/>
</dbReference>
<evidence type="ECO:0000256" key="17">
    <source>
        <dbReference type="SAM" id="MobiDB-lite"/>
    </source>
</evidence>
<keyword evidence="20" id="KW-1185">Reference proteome</keyword>
<evidence type="ECO:0000256" key="4">
    <source>
        <dbReference type="ARBA" id="ARBA00012738"/>
    </source>
</evidence>
<evidence type="ECO:0000256" key="3">
    <source>
        <dbReference type="ARBA" id="ARBA00007800"/>
    </source>
</evidence>
<evidence type="ECO:0000256" key="8">
    <source>
        <dbReference type="ARBA" id="ARBA00022741"/>
    </source>
</evidence>
<keyword evidence="10" id="KW-0315">Glutamine amidotransferase</keyword>
<keyword evidence="5" id="KW-0055">Arginine biosynthesis</keyword>
<keyword evidence="11" id="KW-0665">Pyrimidine biosynthesis</keyword>
<dbReference type="SUPFAM" id="SSF52021">
    <property type="entry name" value="Carbamoyl phosphate synthetase, small subunit N-terminal domain"/>
    <property type="match status" value="1"/>
</dbReference>
<dbReference type="InterPro" id="IPR036691">
    <property type="entry name" value="Endo/exonu/phosph_ase_sf"/>
</dbReference>
<keyword evidence="6" id="KW-0436">Ligase</keyword>
<evidence type="ECO:0000256" key="1">
    <source>
        <dbReference type="ARBA" id="ARBA00004812"/>
    </source>
</evidence>
<dbReference type="InterPro" id="IPR026960">
    <property type="entry name" value="RVT-Znf"/>
</dbReference>
<dbReference type="PROSITE" id="PS50878">
    <property type="entry name" value="RT_POL"/>
    <property type="match status" value="1"/>
</dbReference>
<dbReference type="InterPro" id="IPR035686">
    <property type="entry name" value="CPSase_GATase1"/>
</dbReference>
<evidence type="ECO:0000256" key="10">
    <source>
        <dbReference type="ARBA" id="ARBA00022962"/>
    </source>
</evidence>
<comment type="function">
    <text evidence="12">Small subunit of the arginine-specific carbamoyl phosphate synthase (CPSase). CPSase catalyzes the formation of carbamoyl phosphate from the ammonia moiety of glutamine, carbonate, and phosphate donated by ATP, the first step of the arginine biosynthetic pathway. The small subunit (glutamine amidotransferase) binds and cleaves glutamine to supply the large subunit with the substrate ammonia.</text>
</comment>
<dbReference type="GO" id="GO:0005524">
    <property type="term" value="F:ATP binding"/>
    <property type="evidence" value="ECO:0007669"/>
    <property type="project" value="UniProtKB-KW"/>
</dbReference>
<dbReference type="GO" id="GO:0006207">
    <property type="term" value="P:'de novo' pyrimidine nucleobase biosynthetic process"/>
    <property type="evidence" value="ECO:0007669"/>
    <property type="project" value="InterPro"/>
</dbReference>
<comment type="catalytic activity">
    <reaction evidence="14">
        <text>L-glutamine + H2O = L-glutamate + NH4(+)</text>
        <dbReference type="Rhea" id="RHEA:15889"/>
        <dbReference type="ChEBI" id="CHEBI:15377"/>
        <dbReference type="ChEBI" id="CHEBI:28938"/>
        <dbReference type="ChEBI" id="CHEBI:29985"/>
        <dbReference type="ChEBI" id="CHEBI:58359"/>
    </reaction>
</comment>
<evidence type="ECO:0000256" key="11">
    <source>
        <dbReference type="ARBA" id="ARBA00022975"/>
    </source>
</evidence>
<dbReference type="Gene3D" id="3.50.30.20">
    <property type="entry name" value="Carbamoyl-phosphate synthase small subunit, N-terminal domain"/>
    <property type="match status" value="1"/>
</dbReference>
<dbReference type="SMART" id="SM01097">
    <property type="entry name" value="CPSase_sm_chain"/>
    <property type="match status" value="1"/>
</dbReference>
<dbReference type="InterPro" id="IPR017926">
    <property type="entry name" value="GATASE"/>
</dbReference>
<dbReference type="InterPro" id="IPR025836">
    <property type="entry name" value="Zn_knuckle_CX2CX4HX4C"/>
</dbReference>
<dbReference type="PRINTS" id="PR00096">
    <property type="entry name" value="GATASE"/>
</dbReference>
<dbReference type="HAMAP" id="MF_01209">
    <property type="entry name" value="CPSase_S_chain"/>
    <property type="match status" value="1"/>
</dbReference>
<dbReference type="InterPro" id="IPR025558">
    <property type="entry name" value="DUF4283"/>
</dbReference>
<feature type="compositionally biased region" description="Low complexity" evidence="17">
    <location>
        <begin position="687"/>
        <end position="703"/>
    </location>
</feature>
<dbReference type="CDD" id="cd01650">
    <property type="entry name" value="RT_nLTR_like"/>
    <property type="match status" value="1"/>
</dbReference>
<evidence type="ECO:0000259" key="18">
    <source>
        <dbReference type="PROSITE" id="PS50878"/>
    </source>
</evidence>
<dbReference type="Pfam" id="PF13966">
    <property type="entry name" value="zf-RVT"/>
    <property type="match status" value="1"/>
</dbReference>
<comment type="subunit">
    <text evidence="13">Heterodimer composed of 2 chains; the small (or glutamine) chain promotes the hydrolysis of glutamine to ammonia, which is used by the large (or ammonia) chain to synthesize carbamoyl phosphate.</text>
</comment>
<dbReference type="EC" id="6.3.5.5" evidence="4"/>
<reference evidence="19" key="2">
    <citation type="submission" date="2021-03" db="UniProtKB">
        <authorList>
            <consortium name="EnsemblPlants"/>
        </authorList>
    </citation>
    <scope>IDENTIFICATION</scope>
</reference>
<dbReference type="EMBL" id="UZAU01000401">
    <property type="status" value="NOT_ANNOTATED_CDS"/>
    <property type="molecule type" value="Genomic_DNA"/>
</dbReference>
<dbReference type="InterPro" id="IPR005135">
    <property type="entry name" value="Endo/exonuclease/phosphatase"/>
</dbReference>
<dbReference type="Pfam" id="PF00988">
    <property type="entry name" value="CPSase_sm_chain"/>
    <property type="match status" value="1"/>
</dbReference>
<dbReference type="InterPro" id="IPR029062">
    <property type="entry name" value="Class_I_gatase-like"/>
</dbReference>
<comment type="pathway">
    <text evidence="1">Pyrimidine metabolism; UMP biosynthesis via de novo pathway; (S)-dihydroorotate from bicarbonate: step 1/3.</text>
</comment>
<dbReference type="GO" id="GO:0004088">
    <property type="term" value="F:carbamoyl-phosphate synthase (glutamine-hydrolyzing) activity"/>
    <property type="evidence" value="ECO:0007669"/>
    <property type="project" value="UniProtKB-EC"/>
</dbReference>
<protein>
    <recommendedName>
        <fullName evidence="15">Carbamoyl phosphate synthase small chain, chloroplastic</fullName>
        <ecNumber evidence="4">6.3.5.5</ecNumber>
    </recommendedName>
    <alternativeName>
        <fullName evidence="16">Carbamoyl phosphate synthetase glutamine chain</fullName>
    </alternativeName>
</protein>
<dbReference type="CDD" id="cd01744">
    <property type="entry name" value="GATase1_CPSase"/>
    <property type="match status" value="1"/>
</dbReference>
<dbReference type="Gramene" id="evm.model.04.1927">
    <property type="protein sequence ID" value="cds.evm.model.04.1927"/>
    <property type="gene ID" value="evm.TU.04.1927"/>
</dbReference>
<dbReference type="PRINTS" id="PR00099">
    <property type="entry name" value="CPSGATASE"/>
</dbReference>
<dbReference type="Gene3D" id="3.40.50.880">
    <property type="match status" value="1"/>
</dbReference>
<evidence type="ECO:0000256" key="13">
    <source>
        <dbReference type="ARBA" id="ARBA00044031"/>
    </source>
</evidence>
<dbReference type="GO" id="GO:0006526">
    <property type="term" value="P:L-arginine biosynthetic process"/>
    <property type="evidence" value="ECO:0007669"/>
    <property type="project" value="UniProtKB-KW"/>
</dbReference>
<dbReference type="PANTHER" id="PTHR33116">
    <property type="entry name" value="REVERSE TRANSCRIPTASE ZINC-BINDING DOMAIN-CONTAINING PROTEIN-RELATED-RELATED"/>
    <property type="match status" value="1"/>
</dbReference>
<dbReference type="Pfam" id="PF00117">
    <property type="entry name" value="GATase"/>
    <property type="match status" value="1"/>
</dbReference>
<evidence type="ECO:0000256" key="7">
    <source>
        <dbReference type="ARBA" id="ARBA00022605"/>
    </source>
</evidence>
<evidence type="ECO:0000256" key="5">
    <source>
        <dbReference type="ARBA" id="ARBA00022571"/>
    </source>
</evidence>
<reference evidence="19" key="1">
    <citation type="submission" date="2018-11" db="EMBL/GenBank/DDBJ databases">
        <authorList>
            <person name="Grassa J C."/>
        </authorList>
    </citation>
    <scope>NUCLEOTIDE SEQUENCE [LARGE SCALE GENOMIC DNA]</scope>
</reference>
<evidence type="ECO:0000313" key="19">
    <source>
        <dbReference type="EnsemblPlants" id="cds.evm.model.04.1927"/>
    </source>
</evidence>
<dbReference type="NCBIfam" id="TIGR01368">
    <property type="entry name" value="CPSaseIIsmall"/>
    <property type="match status" value="1"/>
</dbReference>
<dbReference type="Gene3D" id="3.60.10.10">
    <property type="entry name" value="Endonuclease/exonuclease/phosphatase"/>
    <property type="match status" value="1"/>
</dbReference>
<dbReference type="Pfam" id="PF14392">
    <property type="entry name" value="zf-CCHC_4"/>
    <property type="match status" value="1"/>
</dbReference>
<evidence type="ECO:0000256" key="6">
    <source>
        <dbReference type="ARBA" id="ARBA00022598"/>
    </source>
</evidence>
<evidence type="ECO:0000256" key="2">
    <source>
        <dbReference type="ARBA" id="ARBA00005077"/>
    </source>
</evidence>
<keyword evidence="8" id="KW-0547">Nucleotide-binding</keyword>